<evidence type="ECO:0000256" key="4">
    <source>
        <dbReference type="ARBA" id="ARBA00022679"/>
    </source>
</evidence>
<keyword evidence="5 11" id="KW-0378">Hydrolase</keyword>
<organism evidence="12 13">
    <name type="scientific">Candidatus Desulfobacillus denitrificans</name>
    <dbReference type="NCBI Taxonomy" id="2608985"/>
    <lineage>
        <taxon>Bacteria</taxon>
        <taxon>Pseudomonadati</taxon>
        <taxon>Pseudomonadota</taxon>
        <taxon>Betaproteobacteria</taxon>
        <taxon>Candidatus Desulfobacillus</taxon>
    </lineage>
</organism>
<evidence type="ECO:0000256" key="5">
    <source>
        <dbReference type="ARBA" id="ARBA00022801"/>
    </source>
</evidence>
<dbReference type="InterPro" id="IPR043137">
    <property type="entry name" value="GGT_ssub_C"/>
</dbReference>
<dbReference type="NCBIfam" id="TIGR00066">
    <property type="entry name" value="g_glut_trans"/>
    <property type="match status" value="1"/>
</dbReference>
<feature type="binding site" evidence="10">
    <location>
        <position position="424"/>
    </location>
    <ligand>
        <name>L-glutamate</name>
        <dbReference type="ChEBI" id="CHEBI:29985"/>
    </ligand>
</feature>
<dbReference type="GO" id="GO:0036374">
    <property type="term" value="F:glutathione hydrolase activity"/>
    <property type="evidence" value="ECO:0007669"/>
    <property type="project" value="UniProtKB-UniRule"/>
</dbReference>
<sequence>MLAFGFAQAERPAQPEAASGVGAVKEARGRLFMAVTANPLATDAAVEILSAGGTAADAAIAAQLVLNLVEPQSSGLGGGGFLLYHDAHTNKLRAYDGRETAPAAARPERFLGADGQPLPFFEAAVGGRSVGVPGLPALLDQVYRNHGRTPWPKLFAPALRLAVEGFPMSPRLHRLLAEDRFLRDDPQARQLYYEADGRPRPVGTKIVNRAYGFVLLALAQHGTKIFYEGPVARDIATAARSHAKNPGDLSEADLAAYKVVEREPLCAERLGGYRVCGMPPPSSGGLAVLQLLTFAEPVSPQAPLSPASVHRFAESGRLTFADRARYLADPAFVDVPVIALLDPAYLAARAQLIRREASMGRAAAGELPLQQSFGEDTPAELPATTHLSIVDNEGNAVALTSSVEAAFGSRIMVHGFLLNNQLTDFSFRPEEGGKPVANRVEAGKRPLSSMAPTIVYDKTGRVAAILGSPGGSRIINYVAKAILALLAWHLSPAGAVALPHYGSRNGPTELERGTPAESLRPALEQLGHSVTVQEMTSGLSLILRRGDEWLGAADPRREGTARGE</sequence>
<dbReference type="Pfam" id="PF01019">
    <property type="entry name" value="G_glu_transpept"/>
    <property type="match status" value="1"/>
</dbReference>
<proteinExistence type="inferred from homology"/>
<feature type="binding site" evidence="10">
    <location>
        <begin position="448"/>
        <end position="449"/>
    </location>
    <ligand>
        <name>L-glutamate</name>
        <dbReference type="ChEBI" id="CHEBI:29985"/>
    </ligand>
</feature>
<dbReference type="PANTHER" id="PTHR43199:SF1">
    <property type="entry name" value="GLUTATHIONE HYDROLASE PROENZYME"/>
    <property type="match status" value="1"/>
</dbReference>
<dbReference type="GO" id="GO:0103068">
    <property type="term" value="F:leukotriene C4 gamma-glutamyl transferase activity"/>
    <property type="evidence" value="ECO:0007669"/>
    <property type="project" value="UniProtKB-EC"/>
</dbReference>
<dbReference type="KEGG" id="ddz:DSYM_10130"/>
<keyword evidence="7 11" id="KW-0012">Acyltransferase</keyword>
<evidence type="ECO:0000256" key="8">
    <source>
        <dbReference type="ARBA" id="ARBA00047417"/>
    </source>
</evidence>
<comment type="PTM">
    <text evidence="11">Cleaved by autocatalysis into a large and a small subunit.</text>
</comment>
<evidence type="ECO:0000256" key="10">
    <source>
        <dbReference type="PIRSR" id="PIRSR600101-2"/>
    </source>
</evidence>
<keyword evidence="4 11" id="KW-0808">Transferase</keyword>
<dbReference type="AlphaFoldDB" id="A0A809S9K7"/>
<comment type="subunit">
    <text evidence="11">This enzyme consists of two polypeptide chains, which are synthesized in precursor form from a single polypeptide.</text>
</comment>
<feature type="active site" description="Nucleophile" evidence="9">
    <location>
        <position position="384"/>
    </location>
</feature>
<evidence type="ECO:0000256" key="3">
    <source>
        <dbReference type="ARBA" id="ARBA00009381"/>
    </source>
</evidence>
<dbReference type="EMBL" id="AP021857">
    <property type="protein sequence ID" value="BBO20314.1"/>
    <property type="molecule type" value="Genomic_DNA"/>
</dbReference>
<comment type="similarity">
    <text evidence="3 11">Belongs to the gamma-glutamyltransferase family.</text>
</comment>
<name>A0A809S9K7_9PROT</name>
<comment type="catalytic activity">
    <reaction evidence="8 11">
        <text>an N-terminal (5-L-glutamyl)-[peptide] + an alpha-amino acid = 5-L-glutamyl amino acid + an N-terminal L-alpha-aminoacyl-[peptide]</text>
        <dbReference type="Rhea" id="RHEA:23904"/>
        <dbReference type="Rhea" id="RHEA-COMP:9780"/>
        <dbReference type="Rhea" id="RHEA-COMP:9795"/>
        <dbReference type="ChEBI" id="CHEBI:77644"/>
        <dbReference type="ChEBI" id="CHEBI:78597"/>
        <dbReference type="ChEBI" id="CHEBI:78599"/>
        <dbReference type="ChEBI" id="CHEBI:78608"/>
        <dbReference type="EC" id="2.3.2.2"/>
    </reaction>
</comment>
<protein>
    <recommendedName>
        <fullName evidence="11">Glutathione hydrolase proenzyme</fullName>
        <ecNumber evidence="11">2.3.2.2</ecNumber>
        <ecNumber evidence="11">3.4.19.13</ecNumber>
    </recommendedName>
    <component>
        <recommendedName>
            <fullName evidence="11">Glutathione hydrolase large chain</fullName>
        </recommendedName>
    </component>
    <component>
        <recommendedName>
            <fullName evidence="11">Glutathione hydrolase small chain</fullName>
        </recommendedName>
    </component>
</protein>
<evidence type="ECO:0000313" key="13">
    <source>
        <dbReference type="Proteomes" id="UP000662914"/>
    </source>
</evidence>
<dbReference type="PANTHER" id="PTHR43199">
    <property type="entry name" value="GLUTATHIONE HYDROLASE"/>
    <property type="match status" value="1"/>
</dbReference>
<reference evidence="12" key="1">
    <citation type="journal article" name="DNA Res.">
        <title>The physiological potential of anammox bacteria as revealed by their core genome structure.</title>
        <authorList>
            <person name="Okubo T."/>
            <person name="Toyoda A."/>
            <person name="Fukuhara K."/>
            <person name="Uchiyama I."/>
            <person name="Harigaya Y."/>
            <person name="Kuroiwa M."/>
            <person name="Suzuki T."/>
            <person name="Murakami Y."/>
            <person name="Suwa Y."/>
            <person name="Takami H."/>
        </authorList>
    </citation>
    <scope>NUCLEOTIDE SEQUENCE</scope>
    <source>
        <strain evidence="12">317325-3</strain>
    </source>
</reference>
<gene>
    <name evidence="12" type="ORF">DSYM_10130</name>
</gene>
<dbReference type="PRINTS" id="PR01210">
    <property type="entry name" value="GGTRANSPTASE"/>
</dbReference>
<evidence type="ECO:0000256" key="1">
    <source>
        <dbReference type="ARBA" id="ARBA00001049"/>
    </source>
</evidence>
<evidence type="ECO:0000313" key="12">
    <source>
        <dbReference type="EMBL" id="BBO20314.1"/>
    </source>
</evidence>
<keyword evidence="11" id="KW-0317">Glutathione biosynthesis</keyword>
<evidence type="ECO:0000256" key="9">
    <source>
        <dbReference type="PIRSR" id="PIRSR600101-1"/>
    </source>
</evidence>
<keyword evidence="6 11" id="KW-0865">Zymogen</keyword>
<dbReference type="Gene3D" id="1.10.246.130">
    <property type="match status" value="1"/>
</dbReference>
<dbReference type="UniPathway" id="UPA00204"/>
<feature type="binding site" evidence="10">
    <location>
        <position position="471"/>
    </location>
    <ligand>
        <name>L-glutamate</name>
        <dbReference type="ChEBI" id="CHEBI:29985"/>
    </ligand>
</feature>
<feature type="binding site" evidence="10">
    <location>
        <position position="98"/>
    </location>
    <ligand>
        <name>L-glutamate</name>
        <dbReference type="ChEBI" id="CHEBI:29985"/>
    </ligand>
</feature>
<dbReference type="EC" id="2.3.2.2" evidence="11"/>
<dbReference type="GO" id="GO:0006750">
    <property type="term" value="P:glutathione biosynthetic process"/>
    <property type="evidence" value="ECO:0007669"/>
    <property type="project" value="UniProtKB-KW"/>
</dbReference>
<dbReference type="Gene3D" id="3.60.20.40">
    <property type="match status" value="1"/>
</dbReference>
<comment type="pathway">
    <text evidence="11">Sulfur metabolism; glutathione metabolism.</text>
</comment>
<dbReference type="GO" id="GO:0006751">
    <property type="term" value="P:glutathione catabolic process"/>
    <property type="evidence" value="ECO:0007669"/>
    <property type="project" value="UniProtKB-UniRule"/>
</dbReference>
<dbReference type="EC" id="3.4.19.13" evidence="11"/>
<dbReference type="Proteomes" id="UP000662914">
    <property type="component" value="Chromosome"/>
</dbReference>
<comment type="catalytic activity">
    <reaction evidence="1 11">
        <text>an S-substituted glutathione + H2O = an S-substituted L-cysteinylglycine + L-glutamate</text>
        <dbReference type="Rhea" id="RHEA:59468"/>
        <dbReference type="ChEBI" id="CHEBI:15377"/>
        <dbReference type="ChEBI" id="CHEBI:29985"/>
        <dbReference type="ChEBI" id="CHEBI:90779"/>
        <dbReference type="ChEBI" id="CHEBI:143103"/>
        <dbReference type="EC" id="3.4.19.13"/>
    </reaction>
</comment>
<evidence type="ECO:0000256" key="6">
    <source>
        <dbReference type="ARBA" id="ARBA00023145"/>
    </source>
</evidence>
<comment type="catalytic activity">
    <reaction evidence="2 11">
        <text>glutathione + H2O = L-cysteinylglycine + L-glutamate</text>
        <dbReference type="Rhea" id="RHEA:28807"/>
        <dbReference type="ChEBI" id="CHEBI:15377"/>
        <dbReference type="ChEBI" id="CHEBI:29985"/>
        <dbReference type="ChEBI" id="CHEBI:57925"/>
        <dbReference type="ChEBI" id="CHEBI:61694"/>
        <dbReference type="EC" id="3.4.19.13"/>
    </reaction>
</comment>
<dbReference type="SUPFAM" id="SSF56235">
    <property type="entry name" value="N-terminal nucleophile aminohydrolases (Ntn hydrolases)"/>
    <property type="match status" value="1"/>
</dbReference>
<evidence type="ECO:0000256" key="11">
    <source>
        <dbReference type="RuleBase" id="RU368036"/>
    </source>
</evidence>
<evidence type="ECO:0000256" key="7">
    <source>
        <dbReference type="ARBA" id="ARBA00023315"/>
    </source>
</evidence>
<dbReference type="InterPro" id="IPR043138">
    <property type="entry name" value="GGT_lsub"/>
</dbReference>
<dbReference type="InterPro" id="IPR029055">
    <property type="entry name" value="Ntn_hydrolases_N"/>
</dbReference>
<dbReference type="InterPro" id="IPR000101">
    <property type="entry name" value="GGT_peptidase"/>
</dbReference>
<evidence type="ECO:0000256" key="2">
    <source>
        <dbReference type="ARBA" id="ARBA00001089"/>
    </source>
</evidence>
<dbReference type="InterPro" id="IPR051792">
    <property type="entry name" value="GGT_bact"/>
</dbReference>
<accession>A0A809S9K7</accession>